<feature type="transmembrane region" description="Helical" evidence="1">
    <location>
        <begin position="174"/>
        <end position="195"/>
    </location>
</feature>
<dbReference type="Proteomes" id="UP000326287">
    <property type="component" value="Chromosome"/>
</dbReference>
<keyword evidence="1" id="KW-0472">Membrane</keyword>
<dbReference type="InterPro" id="IPR005625">
    <property type="entry name" value="PepSY-ass_TM"/>
</dbReference>
<gene>
    <name evidence="2" type="ORF">EY643_12155</name>
</gene>
<name>A0A5P9NM69_9GAMM</name>
<evidence type="ECO:0008006" key="4">
    <source>
        <dbReference type="Google" id="ProtNLM"/>
    </source>
</evidence>
<keyword evidence="3" id="KW-1185">Reference proteome</keyword>
<evidence type="ECO:0000256" key="1">
    <source>
        <dbReference type="SAM" id="Phobius"/>
    </source>
</evidence>
<feature type="transmembrane region" description="Helical" evidence="1">
    <location>
        <begin position="9"/>
        <end position="29"/>
    </location>
</feature>
<accession>A0A5P9NM69</accession>
<organism evidence="2 3">
    <name type="scientific">Halioglobus maricola</name>
    <dbReference type="NCBI Taxonomy" id="2601894"/>
    <lineage>
        <taxon>Bacteria</taxon>
        <taxon>Pseudomonadati</taxon>
        <taxon>Pseudomonadota</taxon>
        <taxon>Gammaproteobacteria</taxon>
        <taxon>Cellvibrionales</taxon>
        <taxon>Halieaceae</taxon>
        <taxon>Halioglobus</taxon>
    </lineage>
</organism>
<reference evidence="2 3" key="1">
    <citation type="submission" date="2019-02" db="EMBL/GenBank/DDBJ databases">
        <authorList>
            <person name="Li S.-H."/>
        </authorList>
    </citation>
    <scope>NUCLEOTIDE SEQUENCE [LARGE SCALE GENOMIC DNA]</scope>
    <source>
        <strain evidence="2 3">IMCC14385</strain>
    </source>
</reference>
<dbReference type="KEGG" id="halc:EY643_12155"/>
<protein>
    <recommendedName>
        <fullName evidence="4">PepSY domain-containing protein</fullName>
    </recommendedName>
</protein>
<dbReference type="OrthoDB" id="6291589at2"/>
<dbReference type="AlphaFoldDB" id="A0A5P9NM69"/>
<keyword evidence="1" id="KW-1133">Transmembrane helix</keyword>
<keyword evidence="1" id="KW-0812">Transmembrane</keyword>
<dbReference type="RefSeq" id="WP_153239498.1">
    <property type="nucleotide sequence ID" value="NZ_CP036422.1"/>
</dbReference>
<dbReference type="Pfam" id="PF03929">
    <property type="entry name" value="PepSY_TM"/>
    <property type="match status" value="1"/>
</dbReference>
<sequence>MKINSLHSLAGLIMAIPLLLWALTGFVFLTKPGYETAYEQLAPKLYAIEREWVVPPSGQWQELRLVRTTLGYHLLARGSDGLANLDPVTLEPASRPSEEAVFRLIDDATAHNVERYGRAVSLDNGAVTTDTGVTISFDWETLKLRQQGDDTRLINTLYKIHYLQWLTGPRVNTALGVLGLVLLLCLTGLGLFSYAKKRG</sequence>
<proteinExistence type="predicted"/>
<dbReference type="EMBL" id="CP036422">
    <property type="protein sequence ID" value="QFU76354.1"/>
    <property type="molecule type" value="Genomic_DNA"/>
</dbReference>
<evidence type="ECO:0000313" key="2">
    <source>
        <dbReference type="EMBL" id="QFU76354.1"/>
    </source>
</evidence>
<evidence type="ECO:0000313" key="3">
    <source>
        <dbReference type="Proteomes" id="UP000326287"/>
    </source>
</evidence>